<feature type="domain" description="Thiolase C-terminal" evidence="10">
    <location>
        <begin position="287"/>
        <end position="407"/>
    </location>
</feature>
<dbReference type="GO" id="GO:0046872">
    <property type="term" value="F:metal ion binding"/>
    <property type="evidence" value="ECO:0007669"/>
    <property type="project" value="UniProtKB-KW"/>
</dbReference>
<comment type="similarity">
    <text evidence="1 8">Belongs to the thiolase-like superfamily. Thiolase family.</text>
</comment>
<dbReference type="InterPro" id="IPR016039">
    <property type="entry name" value="Thiolase-like"/>
</dbReference>
<dbReference type="OrthoDB" id="5404651at2759"/>
<dbReference type="GO" id="GO:0006635">
    <property type="term" value="P:fatty acid beta-oxidation"/>
    <property type="evidence" value="ECO:0007669"/>
    <property type="project" value="TreeGrafter"/>
</dbReference>
<evidence type="ECO:0000256" key="5">
    <source>
        <dbReference type="ARBA" id="ARBA00022958"/>
    </source>
</evidence>
<evidence type="ECO:0000256" key="1">
    <source>
        <dbReference type="ARBA" id="ARBA00010982"/>
    </source>
</evidence>
<dbReference type="PANTHER" id="PTHR18919:SF156">
    <property type="entry name" value="ACETYL-COA ACETYLTRANSFERASE, MITOCHONDRIAL"/>
    <property type="match status" value="1"/>
</dbReference>
<dbReference type="PANTHER" id="PTHR18919">
    <property type="entry name" value="ACETYL-COA C-ACYLTRANSFERASE"/>
    <property type="match status" value="1"/>
</dbReference>
<dbReference type="NCBIfam" id="TIGR01930">
    <property type="entry name" value="AcCoA-C-Actrans"/>
    <property type="match status" value="1"/>
</dbReference>
<evidence type="ECO:0000313" key="12">
    <source>
        <dbReference type="Proteomes" id="UP000078512"/>
    </source>
</evidence>
<feature type="active site" description="Proton acceptor" evidence="7">
    <location>
        <position position="394"/>
    </location>
</feature>
<dbReference type="STRING" id="1314771.A0A197KC10"/>
<gene>
    <name evidence="11" type="ORF">K457DRAFT_133174</name>
</gene>
<dbReference type="Gene3D" id="3.40.47.10">
    <property type="match status" value="1"/>
</dbReference>
<proteinExistence type="inferred from homology"/>
<dbReference type="EC" id="2.3.1.9" evidence="2"/>
<evidence type="ECO:0000256" key="7">
    <source>
        <dbReference type="PIRSR" id="PIRSR000429-1"/>
    </source>
</evidence>
<feature type="active site" description="Proton acceptor" evidence="7">
    <location>
        <position position="366"/>
    </location>
</feature>
<protein>
    <recommendedName>
        <fullName evidence="2">acetyl-CoA C-acetyltransferase</fullName>
        <ecNumber evidence="2">2.3.1.9</ecNumber>
    </recommendedName>
</protein>
<keyword evidence="4" id="KW-0479">Metal-binding</keyword>
<keyword evidence="12" id="KW-1185">Reference proteome</keyword>
<feature type="domain" description="Thiolase N-terminal" evidence="9">
    <location>
        <begin position="25"/>
        <end position="279"/>
    </location>
</feature>
<evidence type="ECO:0000259" key="9">
    <source>
        <dbReference type="Pfam" id="PF00108"/>
    </source>
</evidence>
<dbReference type="FunFam" id="3.40.47.10:FF:000007">
    <property type="entry name" value="acetyl-CoA acetyltransferase, mitochondrial"/>
    <property type="match status" value="1"/>
</dbReference>
<reference evidence="11 12" key="1">
    <citation type="submission" date="2016-05" db="EMBL/GenBank/DDBJ databases">
        <title>Genome sequencing reveals origins of a unique bacterial endosymbiosis in the earliest lineages of terrestrial Fungi.</title>
        <authorList>
            <consortium name="DOE Joint Genome Institute"/>
            <person name="Uehling J."/>
            <person name="Gryganskyi A."/>
            <person name="Hameed K."/>
            <person name="Tschaplinski T."/>
            <person name="Misztal P."/>
            <person name="Wu S."/>
            <person name="Desiro A."/>
            <person name="Vande Pol N."/>
            <person name="Du Z.-Y."/>
            <person name="Zienkiewicz A."/>
            <person name="Zienkiewicz K."/>
            <person name="Morin E."/>
            <person name="Tisserant E."/>
            <person name="Splivallo R."/>
            <person name="Hainaut M."/>
            <person name="Henrissat B."/>
            <person name="Ohm R."/>
            <person name="Kuo A."/>
            <person name="Yan J."/>
            <person name="Lipzen A."/>
            <person name="Nolan M."/>
            <person name="Labutti K."/>
            <person name="Barry K."/>
            <person name="Goldstein A."/>
            <person name="Labbe J."/>
            <person name="Schadt C."/>
            <person name="Tuskan G."/>
            <person name="Grigoriev I."/>
            <person name="Martin F."/>
            <person name="Vilgalys R."/>
            <person name="Bonito G."/>
        </authorList>
    </citation>
    <scope>NUCLEOTIDE SEQUENCE [LARGE SCALE GENOMIC DNA]</scope>
    <source>
        <strain evidence="11 12">AG-77</strain>
    </source>
</reference>
<organism evidence="11 12">
    <name type="scientific">Linnemannia elongata AG-77</name>
    <dbReference type="NCBI Taxonomy" id="1314771"/>
    <lineage>
        <taxon>Eukaryota</taxon>
        <taxon>Fungi</taxon>
        <taxon>Fungi incertae sedis</taxon>
        <taxon>Mucoromycota</taxon>
        <taxon>Mortierellomycotina</taxon>
        <taxon>Mortierellomycetes</taxon>
        <taxon>Mortierellales</taxon>
        <taxon>Mortierellaceae</taxon>
        <taxon>Linnemannia</taxon>
    </lineage>
</organism>
<dbReference type="InterPro" id="IPR020616">
    <property type="entry name" value="Thiolase_N"/>
</dbReference>
<evidence type="ECO:0000256" key="6">
    <source>
        <dbReference type="ARBA" id="ARBA00023315"/>
    </source>
</evidence>
<evidence type="ECO:0000256" key="8">
    <source>
        <dbReference type="RuleBase" id="RU003557"/>
    </source>
</evidence>
<dbReference type="GO" id="GO:0003985">
    <property type="term" value="F:acetyl-CoA C-acetyltransferase activity"/>
    <property type="evidence" value="ECO:0007669"/>
    <property type="project" value="UniProtKB-EC"/>
</dbReference>
<dbReference type="PIRSF" id="PIRSF000429">
    <property type="entry name" value="Ac-CoA_Ac_transf"/>
    <property type="match status" value="1"/>
</dbReference>
<dbReference type="InterPro" id="IPR002155">
    <property type="entry name" value="Thiolase"/>
</dbReference>
<evidence type="ECO:0000313" key="11">
    <source>
        <dbReference type="EMBL" id="OAQ34713.1"/>
    </source>
</evidence>
<evidence type="ECO:0000259" key="10">
    <source>
        <dbReference type="Pfam" id="PF02803"/>
    </source>
</evidence>
<dbReference type="GO" id="GO:0005739">
    <property type="term" value="C:mitochondrion"/>
    <property type="evidence" value="ECO:0007669"/>
    <property type="project" value="TreeGrafter"/>
</dbReference>
<dbReference type="AlphaFoldDB" id="A0A197KC10"/>
<dbReference type="Pfam" id="PF02803">
    <property type="entry name" value="Thiolase_C"/>
    <property type="match status" value="1"/>
</dbReference>
<dbReference type="SUPFAM" id="SSF53901">
    <property type="entry name" value="Thiolase-like"/>
    <property type="match status" value="2"/>
</dbReference>
<evidence type="ECO:0000256" key="3">
    <source>
        <dbReference type="ARBA" id="ARBA00022679"/>
    </source>
</evidence>
<accession>A0A197KC10</accession>
<dbReference type="InterPro" id="IPR020615">
    <property type="entry name" value="Thiolase_acyl_enz_int_AS"/>
</dbReference>
<evidence type="ECO:0000256" key="2">
    <source>
        <dbReference type="ARBA" id="ARBA00012705"/>
    </source>
</evidence>
<dbReference type="Proteomes" id="UP000078512">
    <property type="component" value="Unassembled WGS sequence"/>
</dbReference>
<keyword evidence="6 8" id="KW-0012">Acyltransferase</keyword>
<dbReference type="PROSITE" id="PS00098">
    <property type="entry name" value="THIOLASE_1"/>
    <property type="match status" value="1"/>
</dbReference>
<keyword evidence="5" id="KW-0630">Potassium</keyword>
<dbReference type="InterPro" id="IPR020617">
    <property type="entry name" value="Thiolase_C"/>
</dbReference>
<evidence type="ECO:0000256" key="4">
    <source>
        <dbReference type="ARBA" id="ARBA00022723"/>
    </source>
</evidence>
<feature type="active site" description="Acyl-thioester intermediate" evidence="7">
    <location>
        <position position="109"/>
    </location>
</feature>
<keyword evidence="3 8" id="KW-0808">Transferase</keyword>
<dbReference type="Pfam" id="PF00108">
    <property type="entry name" value="Thiolase_N"/>
    <property type="match status" value="1"/>
</dbReference>
<dbReference type="CDD" id="cd00751">
    <property type="entry name" value="thiolase"/>
    <property type="match status" value="1"/>
</dbReference>
<sequence length="408" mass="43004">MFATKTTPLFNQIRSYSTVKGLNEVVIVSAVRTPVACFNGALKSFSAPQLGSIAIRGAIEKAGIKADQVEEVYMGNVLQANVGQSPARQAALGAGCPLTTEATTINKVCASGLKAVMLAAQNLQTGARDVMVAGGMESMSNVPFYSPRNAGYGHQVLADGIIKDGLWDVYNQFHMGNCAENTADKLKITREQQDAHAVESYTRAAKAWKDGVFANEIVPVTIKDKRGDKTFAEDEEYKNVKFDKIPGLKPVFQKEKGTVTAANASSLNDGASALVLMTRAKADELGLKPLARILSFADASIAPIDFPIAPAAAFPKALEKANLKIEDIDLFEFNEAFSVVALANNQLLGLDPKKVNIAGGAVGLGHPIGSSGSRILVTLTHLLKKGQKGGAAICNGGGAASAMVIERL</sequence>
<name>A0A197KC10_9FUNG</name>
<dbReference type="EMBL" id="KV442016">
    <property type="protein sequence ID" value="OAQ34713.1"/>
    <property type="molecule type" value="Genomic_DNA"/>
</dbReference>